<feature type="compositionally biased region" description="Low complexity" evidence="1">
    <location>
        <begin position="572"/>
        <end position="583"/>
    </location>
</feature>
<proteinExistence type="predicted"/>
<accession>A0A9W8ASF1</accession>
<gene>
    <name evidence="2" type="ORF">IWQ62_001497</name>
</gene>
<organism evidence="2 3">
    <name type="scientific">Dispira parvispora</name>
    <dbReference type="NCBI Taxonomy" id="1520584"/>
    <lineage>
        <taxon>Eukaryota</taxon>
        <taxon>Fungi</taxon>
        <taxon>Fungi incertae sedis</taxon>
        <taxon>Zoopagomycota</taxon>
        <taxon>Kickxellomycotina</taxon>
        <taxon>Dimargaritomycetes</taxon>
        <taxon>Dimargaritales</taxon>
        <taxon>Dimargaritaceae</taxon>
        <taxon>Dispira</taxon>
    </lineage>
</organism>
<reference evidence="2" key="1">
    <citation type="submission" date="2022-07" db="EMBL/GenBank/DDBJ databases">
        <title>Phylogenomic reconstructions and comparative analyses of Kickxellomycotina fungi.</title>
        <authorList>
            <person name="Reynolds N.K."/>
            <person name="Stajich J.E."/>
            <person name="Barry K."/>
            <person name="Grigoriev I.V."/>
            <person name="Crous P."/>
            <person name="Smith M.E."/>
        </authorList>
    </citation>
    <scope>NUCLEOTIDE SEQUENCE</scope>
    <source>
        <strain evidence="2">RSA 1196</strain>
    </source>
</reference>
<feature type="compositionally biased region" description="Basic and acidic residues" evidence="1">
    <location>
        <begin position="585"/>
        <end position="595"/>
    </location>
</feature>
<protein>
    <submittedName>
        <fullName evidence="2">Uncharacterized protein</fullName>
    </submittedName>
</protein>
<comment type="caution">
    <text evidence="2">The sequence shown here is derived from an EMBL/GenBank/DDBJ whole genome shotgun (WGS) entry which is preliminary data.</text>
</comment>
<dbReference type="AlphaFoldDB" id="A0A9W8ASF1"/>
<evidence type="ECO:0000313" key="2">
    <source>
        <dbReference type="EMBL" id="KAJ1968023.1"/>
    </source>
</evidence>
<keyword evidence="3" id="KW-1185">Reference proteome</keyword>
<name>A0A9W8ASF1_9FUNG</name>
<evidence type="ECO:0000313" key="3">
    <source>
        <dbReference type="Proteomes" id="UP001150925"/>
    </source>
</evidence>
<sequence>MKPKFRLSERLKSSSRKREEAGKMEQAIDLQHRIEVACNLNSLQRGFNSLLEHLKTLDEESYQMLNKLNDNVKLSADEGNKILDDIIEKWEKEEEKEKQNLDNISPKQLKYDDLKDEELFIYFPLLHARKYGSPHDVAQLLSHIKSTLIDNRSPANEENSGTSSSVAVDDELFYEVIIPQVLLAYVHDEGIRKAEEFVELTEGKSYNLYDTDDPVVYHTFPVAIASPPLLTSYHELIGPVPIPEHRSQEKVAQKYRTPEAFVLDYKAWKEYWNPSGYKVPLWSIFTSTTTAALTDGFLHWAEAAQEYQRRVEFKENHYYESAVELAEEIQSVFDKAHQEATKLNIADFSYYDVFQYQDPSNYPDNEHDAYHTLTESVETIKTQYKQLLETVKLFDAPIVPALASLEEPQPKGATGEELLDRFIDEWKQESEMWSDANLQGIQPSKVRYNSLTDQQLFTHFPLLHACKHTTVEGAVDLLSEVKSKMTYYARLDQRGIPSAQREMTTMAVFWNVIMPTVILTYVVDSGYSEALKFLNKATCKVSGLYRMGEESWAKTYLEFLEHVKLSYLSGSTSDSGSQSNSGTDDGDHHPTDRTPKITAAPLPKSLELKAAHLAAPAFDLDCSSDGGSCVLWLGMTNFDIATRQLWASVLP</sequence>
<feature type="region of interest" description="Disordered" evidence="1">
    <location>
        <begin position="1"/>
        <end position="24"/>
    </location>
</feature>
<feature type="region of interest" description="Disordered" evidence="1">
    <location>
        <begin position="572"/>
        <end position="598"/>
    </location>
</feature>
<evidence type="ECO:0000256" key="1">
    <source>
        <dbReference type="SAM" id="MobiDB-lite"/>
    </source>
</evidence>
<dbReference type="Proteomes" id="UP001150925">
    <property type="component" value="Unassembled WGS sequence"/>
</dbReference>
<dbReference type="EMBL" id="JANBPY010000243">
    <property type="protein sequence ID" value="KAJ1968023.1"/>
    <property type="molecule type" value="Genomic_DNA"/>
</dbReference>
<feature type="compositionally biased region" description="Basic and acidic residues" evidence="1">
    <location>
        <begin position="1"/>
        <end position="23"/>
    </location>
</feature>